<evidence type="ECO:0000256" key="5">
    <source>
        <dbReference type="ARBA" id="ARBA00023136"/>
    </source>
</evidence>
<dbReference type="EMBL" id="QJKK01000005">
    <property type="protein sequence ID" value="RAL24266.1"/>
    <property type="molecule type" value="Genomic_DNA"/>
</dbReference>
<dbReference type="PANTHER" id="PTHR22911:SF6">
    <property type="entry name" value="SOLUTE CARRIER FAMILY 35 MEMBER G1"/>
    <property type="match status" value="1"/>
</dbReference>
<comment type="similarity">
    <text evidence="2">Belongs to the EamA transporter family.</text>
</comment>
<keyword evidence="3 6" id="KW-0812">Transmembrane</keyword>
<organism evidence="8 9">
    <name type="scientific">Thermoflavimicrobium daqui</name>
    <dbReference type="NCBI Taxonomy" id="2137476"/>
    <lineage>
        <taxon>Bacteria</taxon>
        <taxon>Bacillati</taxon>
        <taxon>Bacillota</taxon>
        <taxon>Bacilli</taxon>
        <taxon>Bacillales</taxon>
        <taxon>Thermoactinomycetaceae</taxon>
        <taxon>Thermoflavimicrobium</taxon>
    </lineage>
</organism>
<evidence type="ECO:0000256" key="4">
    <source>
        <dbReference type="ARBA" id="ARBA00022989"/>
    </source>
</evidence>
<reference evidence="8 9" key="1">
    <citation type="submission" date="2018-06" db="EMBL/GenBank/DDBJ databases">
        <title>Thermoflavimicrobium daqus sp. nov., a thermophilic microbe isolated from Moutai-flavour Daqu.</title>
        <authorList>
            <person name="Wang X."/>
            <person name="Zhou H."/>
        </authorList>
    </citation>
    <scope>NUCLEOTIDE SEQUENCE [LARGE SCALE GENOMIC DNA]</scope>
    <source>
        <strain evidence="8 9">FBKL4.011</strain>
    </source>
</reference>
<feature type="transmembrane region" description="Helical" evidence="6">
    <location>
        <begin position="88"/>
        <end position="106"/>
    </location>
</feature>
<comment type="subcellular location">
    <subcellularLocation>
        <location evidence="1">Endomembrane system</location>
        <topology evidence="1">Multi-pass membrane protein</topology>
    </subcellularLocation>
</comment>
<feature type="transmembrane region" description="Helical" evidence="6">
    <location>
        <begin position="34"/>
        <end position="50"/>
    </location>
</feature>
<name>A0A364K4J6_9BACL</name>
<feature type="transmembrane region" description="Helical" evidence="6">
    <location>
        <begin position="56"/>
        <end position="76"/>
    </location>
</feature>
<dbReference type="Proteomes" id="UP000251213">
    <property type="component" value="Unassembled WGS sequence"/>
</dbReference>
<dbReference type="InterPro" id="IPR037185">
    <property type="entry name" value="EmrE-like"/>
</dbReference>
<feature type="transmembrane region" description="Helical" evidence="6">
    <location>
        <begin position="118"/>
        <end position="139"/>
    </location>
</feature>
<evidence type="ECO:0000313" key="8">
    <source>
        <dbReference type="EMBL" id="RAL24266.1"/>
    </source>
</evidence>
<comment type="caution">
    <text evidence="8">The sequence shown here is derived from an EMBL/GenBank/DDBJ whole genome shotgun (WGS) entry which is preliminary data.</text>
</comment>
<evidence type="ECO:0000256" key="6">
    <source>
        <dbReference type="SAM" id="Phobius"/>
    </source>
</evidence>
<gene>
    <name evidence="8" type="ORF">DL897_11365</name>
</gene>
<dbReference type="SUPFAM" id="SSF103481">
    <property type="entry name" value="Multidrug resistance efflux transporter EmrE"/>
    <property type="match status" value="2"/>
</dbReference>
<evidence type="ECO:0000256" key="3">
    <source>
        <dbReference type="ARBA" id="ARBA00022692"/>
    </source>
</evidence>
<evidence type="ECO:0000256" key="1">
    <source>
        <dbReference type="ARBA" id="ARBA00004127"/>
    </source>
</evidence>
<dbReference type="GO" id="GO:0016020">
    <property type="term" value="C:membrane"/>
    <property type="evidence" value="ECO:0007669"/>
    <property type="project" value="UniProtKB-SubCell"/>
</dbReference>
<keyword evidence="9" id="KW-1185">Reference proteome</keyword>
<feature type="transmembrane region" description="Helical" evidence="6">
    <location>
        <begin position="146"/>
        <end position="166"/>
    </location>
</feature>
<proteinExistence type="inferred from homology"/>
<evidence type="ECO:0000256" key="2">
    <source>
        <dbReference type="ARBA" id="ARBA00007362"/>
    </source>
</evidence>
<feature type="transmembrane region" description="Helical" evidence="6">
    <location>
        <begin position="172"/>
        <end position="191"/>
    </location>
</feature>
<feature type="domain" description="EamA" evidence="7">
    <location>
        <begin position="59"/>
        <end position="189"/>
    </location>
</feature>
<dbReference type="PANTHER" id="PTHR22911">
    <property type="entry name" value="ACYL-MALONYL CONDENSING ENZYME-RELATED"/>
    <property type="match status" value="1"/>
</dbReference>
<dbReference type="InterPro" id="IPR000620">
    <property type="entry name" value="EamA_dom"/>
</dbReference>
<evidence type="ECO:0000313" key="9">
    <source>
        <dbReference type="Proteomes" id="UP000251213"/>
    </source>
</evidence>
<keyword evidence="4 6" id="KW-1133">Transmembrane helix</keyword>
<protein>
    <recommendedName>
        <fullName evidence="7">EamA domain-containing protein</fullName>
    </recommendedName>
</protein>
<sequence>MMVPAESAITLNATYPFYIPIILFFLFKEEIKKSIYLGVFIGFIGVYFMVQPSATHFSWATLFALVSGIFTALANVTMSILRKTDHSFSIVFYFFLFSTIASFIYMLLDSSAWKIDSILFLLAIALLSVLSQQLLAYVLKFLHPNVVSSIMYLSIVFGVLFSWLLWKQTPAITTSVGILLVMVGSIVVMISSDKQDK</sequence>
<accession>A0A364K4J6</accession>
<evidence type="ECO:0000259" key="7">
    <source>
        <dbReference type="Pfam" id="PF00892"/>
    </source>
</evidence>
<feature type="transmembrane region" description="Helical" evidence="6">
    <location>
        <begin position="6"/>
        <end position="27"/>
    </location>
</feature>
<dbReference type="AlphaFoldDB" id="A0A364K4J6"/>
<reference evidence="8 9" key="2">
    <citation type="submission" date="2018-06" db="EMBL/GenBank/DDBJ databases">
        <authorList>
            <person name="Zhirakovskaya E."/>
        </authorList>
    </citation>
    <scope>NUCLEOTIDE SEQUENCE [LARGE SCALE GENOMIC DNA]</scope>
    <source>
        <strain evidence="8 9">FBKL4.011</strain>
    </source>
</reference>
<keyword evidence="5 6" id="KW-0472">Membrane</keyword>
<dbReference type="Pfam" id="PF00892">
    <property type="entry name" value="EamA"/>
    <property type="match status" value="1"/>
</dbReference>